<reference evidence="1 2" key="1">
    <citation type="journal article" date="2019" name="Int. J. Syst. Evol. Microbiol.">
        <title>The Global Catalogue of Microorganisms (GCM) 10K type strain sequencing project: providing services to taxonomists for standard genome sequencing and annotation.</title>
        <authorList>
            <consortium name="The Broad Institute Genomics Platform"/>
            <consortium name="The Broad Institute Genome Sequencing Center for Infectious Disease"/>
            <person name="Wu L."/>
            <person name="Ma J."/>
        </authorList>
    </citation>
    <scope>NUCLEOTIDE SEQUENCE [LARGE SCALE GENOMIC DNA]</scope>
    <source>
        <strain evidence="1 2">JCM 15589</strain>
    </source>
</reference>
<accession>A0ABN2JVN6</accession>
<comment type="caution">
    <text evidence="1">The sequence shown here is derived from an EMBL/GenBank/DDBJ whole genome shotgun (WGS) entry which is preliminary data.</text>
</comment>
<proteinExistence type="predicted"/>
<sequence>MEIRNASDRQVVRAINSDSISSEDLVSREGWKLICQVRGRNFAAVNEVAWQDLCARRGYLLRRGNSRGF</sequence>
<evidence type="ECO:0000313" key="1">
    <source>
        <dbReference type="EMBL" id="GAA1740476.1"/>
    </source>
</evidence>
<dbReference type="Proteomes" id="UP001501138">
    <property type="component" value="Unassembled WGS sequence"/>
</dbReference>
<dbReference type="EMBL" id="BAAAPM010000010">
    <property type="protein sequence ID" value="GAA1740476.1"/>
    <property type="molecule type" value="Genomic_DNA"/>
</dbReference>
<gene>
    <name evidence="1" type="ORF">GCM10009809_39990</name>
</gene>
<protein>
    <submittedName>
        <fullName evidence="1">Uncharacterized protein</fullName>
    </submittedName>
</protein>
<organism evidence="1 2">
    <name type="scientific">Isoptericola hypogeus</name>
    <dbReference type="NCBI Taxonomy" id="300179"/>
    <lineage>
        <taxon>Bacteria</taxon>
        <taxon>Bacillati</taxon>
        <taxon>Actinomycetota</taxon>
        <taxon>Actinomycetes</taxon>
        <taxon>Micrococcales</taxon>
        <taxon>Promicromonosporaceae</taxon>
        <taxon>Isoptericola</taxon>
    </lineage>
</organism>
<evidence type="ECO:0000313" key="2">
    <source>
        <dbReference type="Proteomes" id="UP001501138"/>
    </source>
</evidence>
<name>A0ABN2JVN6_9MICO</name>
<keyword evidence="2" id="KW-1185">Reference proteome</keyword>